<feature type="transmembrane region" description="Helical" evidence="1">
    <location>
        <begin position="103"/>
        <end position="123"/>
    </location>
</feature>
<name>A0A6J4KV69_9CYAN</name>
<sequence length="127" mass="14435">MKLQPCKVSRLGWRLLAALYASLLLLILLLAYTGNLPSQLNRIPFYDKVGHLVLYGIATYLGHRVLQYRRFRLGTIALPLFPFLFAIGALTEELLQVFSPNRTLDAIDLIASFWGIILGYWLAEKGR</sequence>
<feature type="transmembrane region" description="Helical" evidence="1">
    <location>
        <begin position="43"/>
        <end position="61"/>
    </location>
</feature>
<evidence type="ECO:0008006" key="3">
    <source>
        <dbReference type="Google" id="ProtNLM"/>
    </source>
</evidence>
<dbReference type="NCBIfam" id="NF037970">
    <property type="entry name" value="vanZ_1"/>
    <property type="match status" value="1"/>
</dbReference>
<keyword evidence="1" id="KW-0472">Membrane</keyword>
<gene>
    <name evidence="2" type="ORF">AVDCRST_MAG94-1132</name>
</gene>
<dbReference type="AlphaFoldDB" id="A0A6J4KV69"/>
<keyword evidence="1" id="KW-0812">Transmembrane</keyword>
<accession>A0A6J4KV69</accession>
<reference evidence="2" key="1">
    <citation type="submission" date="2020-02" db="EMBL/GenBank/DDBJ databases">
        <authorList>
            <person name="Meier V. D."/>
        </authorList>
    </citation>
    <scope>NUCLEOTIDE SEQUENCE</scope>
    <source>
        <strain evidence="2">AVDCRST_MAG94</strain>
    </source>
</reference>
<keyword evidence="1" id="KW-1133">Transmembrane helix</keyword>
<dbReference type="EMBL" id="CADCTY010000384">
    <property type="protein sequence ID" value="CAA9314293.1"/>
    <property type="molecule type" value="Genomic_DNA"/>
</dbReference>
<dbReference type="PANTHER" id="PTHR28008:SF1">
    <property type="entry name" value="DOMAIN PROTEIN, PUTATIVE (AFU_ORTHOLOGUE AFUA_3G10980)-RELATED"/>
    <property type="match status" value="1"/>
</dbReference>
<proteinExistence type="predicted"/>
<dbReference type="PANTHER" id="PTHR28008">
    <property type="entry name" value="DOMAIN PROTEIN, PUTATIVE (AFU_ORTHOLOGUE AFUA_3G10980)-RELATED"/>
    <property type="match status" value="1"/>
</dbReference>
<feature type="transmembrane region" description="Helical" evidence="1">
    <location>
        <begin position="73"/>
        <end position="91"/>
    </location>
</feature>
<evidence type="ECO:0000256" key="1">
    <source>
        <dbReference type="SAM" id="Phobius"/>
    </source>
</evidence>
<protein>
    <recommendedName>
        <fullName evidence="3">VanZ-like domain-containing protein</fullName>
    </recommendedName>
</protein>
<evidence type="ECO:0000313" key="2">
    <source>
        <dbReference type="EMBL" id="CAA9314293.1"/>
    </source>
</evidence>
<organism evidence="2">
    <name type="scientific">uncultured Leptolyngbya sp</name>
    <dbReference type="NCBI Taxonomy" id="332963"/>
    <lineage>
        <taxon>Bacteria</taxon>
        <taxon>Bacillati</taxon>
        <taxon>Cyanobacteriota</taxon>
        <taxon>Cyanophyceae</taxon>
        <taxon>Leptolyngbyales</taxon>
        <taxon>Leptolyngbyaceae</taxon>
        <taxon>Leptolyngbya group</taxon>
        <taxon>Leptolyngbya</taxon>
        <taxon>environmental samples</taxon>
    </lineage>
</organism>
<feature type="transmembrane region" description="Helical" evidence="1">
    <location>
        <begin position="12"/>
        <end position="31"/>
    </location>
</feature>